<proteinExistence type="predicted"/>
<gene>
    <name evidence="1" type="ORF">GWR21_24315</name>
</gene>
<name>A0A6B9ZJI8_9BACT</name>
<sequence>MAKADMLSRLINTLTKAEKRYFRMYTALQQGSKDYVNLFDLMEHHSFRSTAELKLSFHEQYPGCSYDVCSKYLYKVLLDCLLHLRLQKQSTAMLTAGILKCDILFERSLHEDALKQLQKIQTAATQHEKQLLTLWAQQQEIQLLQQLNFPGITEEELSNRQQAIEHTLNTMQQIRQQTSLYETLRHTLLYRGSARTIRQQESVDVLQAAMPTPVPSSATSLKVQLLFQAHYHLATSDHPAALQIFHQLNQLLETHPALFEDTPADHLLIIEGILDSLRAGKHYEELLSFIDKVKRLKGDSIYFYIMQQRLLFIYESGAYIDSGNFAFALMLLHHYAPVIKKNILLMDISKQAEIYLYMALIYLGNEDINNAHNALEQVLQSNLYSTLPIYRTCRLVHLLIQYELGNYEYIRYETRAFRRHLQPDARRSYMLERTVIKFLGGGEVPSVTAYRTTLWKKINASFDKIRADKYERQQLKLFDFSAWIEAKLKKKPLGVVLQEKLGIRN</sequence>
<accession>A0A6B9ZJI8</accession>
<evidence type="ECO:0000313" key="2">
    <source>
        <dbReference type="Proteomes" id="UP000476411"/>
    </source>
</evidence>
<dbReference type="RefSeq" id="WP_162334224.1">
    <property type="nucleotide sequence ID" value="NZ_CP048113.1"/>
</dbReference>
<evidence type="ECO:0000313" key="1">
    <source>
        <dbReference type="EMBL" id="QHS62590.1"/>
    </source>
</evidence>
<keyword evidence="2" id="KW-1185">Reference proteome</keyword>
<dbReference type="Proteomes" id="UP000476411">
    <property type="component" value="Chromosome"/>
</dbReference>
<dbReference type="KEGG" id="chih:GWR21_24315"/>
<dbReference type="EMBL" id="CP048113">
    <property type="protein sequence ID" value="QHS62590.1"/>
    <property type="molecule type" value="Genomic_DNA"/>
</dbReference>
<organism evidence="1 2">
    <name type="scientific">Chitinophaga agri</name>
    <dbReference type="NCBI Taxonomy" id="2703787"/>
    <lineage>
        <taxon>Bacteria</taxon>
        <taxon>Pseudomonadati</taxon>
        <taxon>Bacteroidota</taxon>
        <taxon>Chitinophagia</taxon>
        <taxon>Chitinophagales</taxon>
        <taxon>Chitinophagaceae</taxon>
        <taxon>Chitinophaga</taxon>
    </lineage>
</organism>
<dbReference type="AlphaFoldDB" id="A0A6B9ZJI8"/>
<reference evidence="1 2" key="1">
    <citation type="submission" date="2020-01" db="EMBL/GenBank/DDBJ databases">
        <title>Complete genome sequence of Chitinophaga sp. H33E-04 isolated from quinoa roots.</title>
        <authorList>
            <person name="Weon H.-Y."/>
            <person name="Lee S.A."/>
        </authorList>
    </citation>
    <scope>NUCLEOTIDE SEQUENCE [LARGE SCALE GENOMIC DNA]</scope>
    <source>
        <strain evidence="1 2">H33E-04</strain>
    </source>
</reference>
<protein>
    <submittedName>
        <fullName evidence="1">Uncharacterized protein</fullName>
    </submittedName>
</protein>